<dbReference type="GO" id="GO:0015934">
    <property type="term" value="C:large ribosomal subunit"/>
    <property type="evidence" value="ECO:0007669"/>
    <property type="project" value="TreeGrafter"/>
</dbReference>
<dbReference type="Proteomes" id="UP000765509">
    <property type="component" value="Unassembled WGS sequence"/>
</dbReference>
<name>A0A9Q3GFK0_9BASI</name>
<protein>
    <recommendedName>
        <fullName evidence="4">50S ribosomal protein L35</fullName>
    </recommendedName>
</protein>
<dbReference type="InterPro" id="IPR021137">
    <property type="entry name" value="Ribosomal_bL35-like"/>
</dbReference>
<dbReference type="FunFam" id="4.10.410.60:FF:000001">
    <property type="entry name" value="50S ribosomal protein L35"/>
    <property type="match status" value="1"/>
</dbReference>
<comment type="caution">
    <text evidence="5">The sequence shown here is derived from an EMBL/GenBank/DDBJ whole genome shotgun (WGS) entry which is preliminary data.</text>
</comment>
<dbReference type="InterPro" id="IPR018265">
    <property type="entry name" value="Ribosomal_bL35_CS"/>
</dbReference>
<gene>
    <name evidence="5" type="ORF">O181_005160</name>
</gene>
<dbReference type="PANTHER" id="PTHR33343">
    <property type="entry name" value="54S RIBOSOMAL PROTEIN BL35M"/>
    <property type="match status" value="1"/>
</dbReference>
<dbReference type="GO" id="GO:0006412">
    <property type="term" value="P:translation"/>
    <property type="evidence" value="ECO:0007669"/>
    <property type="project" value="InterPro"/>
</dbReference>
<keyword evidence="2 4" id="KW-0689">Ribosomal protein</keyword>
<dbReference type="InterPro" id="IPR001706">
    <property type="entry name" value="Ribosomal_bL35"/>
</dbReference>
<dbReference type="Gene3D" id="4.10.410.60">
    <property type="match status" value="1"/>
</dbReference>
<dbReference type="PRINTS" id="PR00064">
    <property type="entry name" value="RIBOSOMALL35"/>
</dbReference>
<dbReference type="Pfam" id="PF01632">
    <property type="entry name" value="Ribosomal_L35p"/>
    <property type="match status" value="1"/>
</dbReference>
<dbReference type="PROSITE" id="PS00936">
    <property type="entry name" value="RIBOSOMAL_L35"/>
    <property type="match status" value="1"/>
</dbReference>
<dbReference type="GO" id="GO:0003735">
    <property type="term" value="F:structural constituent of ribosome"/>
    <property type="evidence" value="ECO:0007669"/>
    <property type="project" value="InterPro"/>
</dbReference>
<evidence type="ECO:0000256" key="4">
    <source>
        <dbReference type="RuleBase" id="RU000568"/>
    </source>
</evidence>
<keyword evidence="3 4" id="KW-0687">Ribonucleoprotein</keyword>
<dbReference type="SUPFAM" id="SSF143034">
    <property type="entry name" value="L35p-like"/>
    <property type="match status" value="1"/>
</dbReference>
<evidence type="ECO:0000256" key="3">
    <source>
        <dbReference type="ARBA" id="ARBA00023274"/>
    </source>
</evidence>
<keyword evidence="6" id="KW-1185">Reference proteome</keyword>
<dbReference type="HAMAP" id="MF_00514">
    <property type="entry name" value="Ribosomal_bL35"/>
    <property type="match status" value="1"/>
</dbReference>
<proteinExistence type="inferred from homology"/>
<dbReference type="PANTHER" id="PTHR33343:SF1">
    <property type="entry name" value="LARGE RIBOSOMAL SUBUNIT PROTEIN BL35M"/>
    <property type="match status" value="1"/>
</dbReference>
<dbReference type="EMBL" id="AVOT02001042">
    <property type="protein sequence ID" value="MBW0465445.1"/>
    <property type="molecule type" value="Genomic_DNA"/>
</dbReference>
<reference evidence="5" key="1">
    <citation type="submission" date="2021-03" db="EMBL/GenBank/DDBJ databases">
        <title>Draft genome sequence of rust myrtle Austropuccinia psidii MF-1, a brazilian biotype.</title>
        <authorList>
            <person name="Quecine M.C."/>
            <person name="Pachon D.M.R."/>
            <person name="Bonatelli M.L."/>
            <person name="Correr F.H."/>
            <person name="Franceschini L.M."/>
            <person name="Leite T.F."/>
            <person name="Margarido G.R.A."/>
            <person name="Almeida C.A."/>
            <person name="Ferrarezi J.A."/>
            <person name="Labate C.A."/>
        </authorList>
    </citation>
    <scope>NUCLEOTIDE SEQUENCE</scope>
    <source>
        <strain evidence="5">MF-1</strain>
    </source>
</reference>
<dbReference type="InterPro" id="IPR037229">
    <property type="entry name" value="Ribosomal_bL35_sf"/>
</dbReference>
<evidence type="ECO:0000256" key="1">
    <source>
        <dbReference type="ARBA" id="ARBA00006598"/>
    </source>
</evidence>
<evidence type="ECO:0000313" key="5">
    <source>
        <dbReference type="EMBL" id="MBW0465445.1"/>
    </source>
</evidence>
<sequence length="187" mass="21598">MLSNHLRLSQLIFKPTSSHRICFNQLKNLRNVNSLTSSILPTVSSLSLSRSLKNLPLSSTFSTTATNNWKSIGKKTRKLRYKLKTHQGAKKRFFLTGRGQFKRSQSGKQHLMTGLSRQHKRRLKPMVIVNQTHSNLLRKLLPYTKRAGFRKLNEKETVWWKTSSLQKSGHALNQAIKRSNQFKNLTN</sequence>
<dbReference type="OrthoDB" id="162638at2759"/>
<evidence type="ECO:0000256" key="2">
    <source>
        <dbReference type="ARBA" id="ARBA00022980"/>
    </source>
</evidence>
<comment type="similarity">
    <text evidence="1 4">Belongs to the bacterial ribosomal protein bL35 family.</text>
</comment>
<evidence type="ECO:0000313" key="6">
    <source>
        <dbReference type="Proteomes" id="UP000765509"/>
    </source>
</evidence>
<accession>A0A9Q3GFK0</accession>
<organism evidence="5 6">
    <name type="scientific">Austropuccinia psidii MF-1</name>
    <dbReference type="NCBI Taxonomy" id="1389203"/>
    <lineage>
        <taxon>Eukaryota</taxon>
        <taxon>Fungi</taxon>
        <taxon>Dikarya</taxon>
        <taxon>Basidiomycota</taxon>
        <taxon>Pucciniomycotina</taxon>
        <taxon>Pucciniomycetes</taxon>
        <taxon>Pucciniales</taxon>
        <taxon>Sphaerophragmiaceae</taxon>
        <taxon>Austropuccinia</taxon>
    </lineage>
</organism>
<dbReference type="AlphaFoldDB" id="A0A9Q3GFK0"/>
<dbReference type="NCBIfam" id="TIGR00001">
    <property type="entry name" value="rpmI_bact"/>
    <property type="match status" value="1"/>
</dbReference>